<keyword evidence="3" id="KW-1185">Reference proteome</keyword>
<dbReference type="SUPFAM" id="SSF48371">
    <property type="entry name" value="ARM repeat"/>
    <property type="match status" value="1"/>
</dbReference>
<proteinExistence type="predicted"/>
<dbReference type="InterPro" id="IPR016024">
    <property type="entry name" value="ARM-type_fold"/>
</dbReference>
<name>A0A0C3BWR7_PILCF</name>
<sequence>MADGFRQAIIKSSFTEHLVDKLVEGGAPIVSIMKALELFAESEDIRATMIESRIVCVLVTGFAERSLWGTVITVRAIQTSLMKYDDFRQALLQQKLISALVRLVKSGNIFIVLSTAHILVDLGSHVDTRNAVLASDLVKSLVDRLRPWKSFREQISNMELDGDLHDAVKKEYENPKSDDVPGWFYAVVVLNCLGILCFHLVSVVWMMRYG</sequence>
<keyword evidence="1" id="KW-0812">Transmembrane</keyword>
<dbReference type="Proteomes" id="UP000054166">
    <property type="component" value="Unassembled WGS sequence"/>
</dbReference>
<evidence type="ECO:0000313" key="2">
    <source>
        <dbReference type="EMBL" id="KIM81807.1"/>
    </source>
</evidence>
<dbReference type="HOGENOM" id="CLU_1310548_0_0_1"/>
<dbReference type="InterPro" id="IPR011989">
    <property type="entry name" value="ARM-like"/>
</dbReference>
<organism evidence="2 3">
    <name type="scientific">Piloderma croceum (strain F 1598)</name>
    <dbReference type="NCBI Taxonomy" id="765440"/>
    <lineage>
        <taxon>Eukaryota</taxon>
        <taxon>Fungi</taxon>
        <taxon>Dikarya</taxon>
        <taxon>Basidiomycota</taxon>
        <taxon>Agaricomycotina</taxon>
        <taxon>Agaricomycetes</taxon>
        <taxon>Agaricomycetidae</taxon>
        <taxon>Atheliales</taxon>
        <taxon>Atheliaceae</taxon>
        <taxon>Piloderma</taxon>
    </lineage>
</organism>
<keyword evidence="1" id="KW-0472">Membrane</keyword>
<accession>A0A0C3BWR7</accession>
<dbReference type="Gene3D" id="1.25.10.10">
    <property type="entry name" value="Leucine-rich Repeat Variant"/>
    <property type="match status" value="1"/>
</dbReference>
<dbReference type="EMBL" id="KN832997">
    <property type="protein sequence ID" value="KIM81807.1"/>
    <property type="molecule type" value="Genomic_DNA"/>
</dbReference>
<evidence type="ECO:0000313" key="3">
    <source>
        <dbReference type="Proteomes" id="UP000054166"/>
    </source>
</evidence>
<keyword evidence="1" id="KW-1133">Transmembrane helix</keyword>
<dbReference type="AlphaFoldDB" id="A0A0C3BWR7"/>
<feature type="transmembrane region" description="Helical" evidence="1">
    <location>
        <begin position="183"/>
        <end position="207"/>
    </location>
</feature>
<protein>
    <submittedName>
        <fullName evidence="2">Uncharacterized protein</fullName>
    </submittedName>
</protein>
<dbReference type="InParanoid" id="A0A0C3BWR7"/>
<evidence type="ECO:0000256" key="1">
    <source>
        <dbReference type="SAM" id="Phobius"/>
    </source>
</evidence>
<reference evidence="2 3" key="1">
    <citation type="submission" date="2014-04" db="EMBL/GenBank/DDBJ databases">
        <authorList>
            <consortium name="DOE Joint Genome Institute"/>
            <person name="Kuo A."/>
            <person name="Tarkka M."/>
            <person name="Buscot F."/>
            <person name="Kohler A."/>
            <person name="Nagy L.G."/>
            <person name="Floudas D."/>
            <person name="Copeland A."/>
            <person name="Barry K.W."/>
            <person name="Cichocki N."/>
            <person name="Veneault-Fourrey C."/>
            <person name="LaButti K."/>
            <person name="Lindquist E.A."/>
            <person name="Lipzen A."/>
            <person name="Lundell T."/>
            <person name="Morin E."/>
            <person name="Murat C."/>
            <person name="Sun H."/>
            <person name="Tunlid A."/>
            <person name="Henrissat B."/>
            <person name="Grigoriev I.V."/>
            <person name="Hibbett D.S."/>
            <person name="Martin F."/>
            <person name="Nordberg H.P."/>
            <person name="Cantor M.N."/>
            <person name="Hua S.X."/>
        </authorList>
    </citation>
    <scope>NUCLEOTIDE SEQUENCE [LARGE SCALE GENOMIC DNA]</scope>
    <source>
        <strain evidence="2 3">F 1598</strain>
    </source>
</reference>
<gene>
    <name evidence="2" type="ORF">PILCRDRAFT_491036</name>
</gene>
<reference evidence="3" key="2">
    <citation type="submission" date="2015-01" db="EMBL/GenBank/DDBJ databases">
        <title>Evolutionary Origins and Diversification of the Mycorrhizal Mutualists.</title>
        <authorList>
            <consortium name="DOE Joint Genome Institute"/>
            <consortium name="Mycorrhizal Genomics Consortium"/>
            <person name="Kohler A."/>
            <person name="Kuo A."/>
            <person name="Nagy L.G."/>
            <person name="Floudas D."/>
            <person name="Copeland A."/>
            <person name="Barry K.W."/>
            <person name="Cichocki N."/>
            <person name="Veneault-Fourrey C."/>
            <person name="LaButti K."/>
            <person name="Lindquist E.A."/>
            <person name="Lipzen A."/>
            <person name="Lundell T."/>
            <person name="Morin E."/>
            <person name="Murat C."/>
            <person name="Riley R."/>
            <person name="Ohm R."/>
            <person name="Sun H."/>
            <person name="Tunlid A."/>
            <person name="Henrissat B."/>
            <person name="Grigoriev I.V."/>
            <person name="Hibbett D.S."/>
            <person name="Martin F."/>
        </authorList>
    </citation>
    <scope>NUCLEOTIDE SEQUENCE [LARGE SCALE GENOMIC DNA]</scope>
    <source>
        <strain evidence="3">F 1598</strain>
    </source>
</reference>